<organism evidence="5 6">
    <name type="scientific">Pontiella agarivorans</name>
    <dbReference type="NCBI Taxonomy" id="3038953"/>
    <lineage>
        <taxon>Bacteria</taxon>
        <taxon>Pseudomonadati</taxon>
        <taxon>Kiritimatiellota</taxon>
        <taxon>Kiritimatiellia</taxon>
        <taxon>Kiritimatiellales</taxon>
        <taxon>Pontiellaceae</taxon>
        <taxon>Pontiella</taxon>
    </lineage>
</organism>
<keyword evidence="1" id="KW-0805">Transcription regulation</keyword>
<dbReference type="Gene3D" id="1.10.10.60">
    <property type="entry name" value="Homeodomain-like"/>
    <property type="match status" value="2"/>
</dbReference>
<accession>A0ABU5N259</accession>
<name>A0ABU5N259_9BACT</name>
<dbReference type="InterPro" id="IPR018062">
    <property type="entry name" value="HTH_AraC-typ_CS"/>
</dbReference>
<evidence type="ECO:0000256" key="3">
    <source>
        <dbReference type="ARBA" id="ARBA00023163"/>
    </source>
</evidence>
<comment type="caution">
    <text evidence="5">The sequence shown here is derived from an EMBL/GenBank/DDBJ whole genome shotgun (WGS) entry which is preliminary data.</text>
</comment>
<dbReference type="SUPFAM" id="SSF53822">
    <property type="entry name" value="Periplasmic binding protein-like I"/>
    <property type="match status" value="1"/>
</dbReference>
<proteinExistence type="predicted"/>
<dbReference type="PANTHER" id="PTHR43280:SF2">
    <property type="entry name" value="HTH-TYPE TRANSCRIPTIONAL REGULATOR EXSA"/>
    <property type="match status" value="1"/>
</dbReference>
<dbReference type="SMART" id="SM00342">
    <property type="entry name" value="HTH_ARAC"/>
    <property type="match status" value="1"/>
</dbReference>
<dbReference type="InterPro" id="IPR018060">
    <property type="entry name" value="HTH_AraC"/>
</dbReference>
<dbReference type="RefSeq" id="WP_322610288.1">
    <property type="nucleotide sequence ID" value="NZ_JARVCO010000012.1"/>
</dbReference>
<keyword evidence="3" id="KW-0804">Transcription</keyword>
<evidence type="ECO:0000256" key="2">
    <source>
        <dbReference type="ARBA" id="ARBA00023125"/>
    </source>
</evidence>
<dbReference type="SUPFAM" id="SSF46689">
    <property type="entry name" value="Homeodomain-like"/>
    <property type="match status" value="2"/>
</dbReference>
<sequence>MLNKRRVLLLLNAYDQPTHQAAVEAARKFNWHLDANLLTPTGMINRWRGDGILSSLTDNPRTAGFVLQHPEIPCVDLSSWRNDIQRPRVAADNTAIGRIAARHFLSYDHRHFAWYASTPTPFGEARLTAFSAELQKSGKTVIRLDGTGSLNYSTMAGRLQNLPRPCAIFTANDADAAWISALCLEAGFQVPLDFSILGVDNNPLVCEVQAVPISSIDRDTAGMVQQGAALLQAAMDGRPIVPETVFIQPKGVITRASSDAFVMADELIRRAILYLQQNLPAKIGTPEVAAELGISRSLLNRRFRESTQTTLHQTLMKMRLNKAAELLLYTNWTIERIAAETGFTHASHLSNSFRKHFGQSPQTYRKSR</sequence>
<evidence type="ECO:0000256" key="1">
    <source>
        <dbReference type="ARBA" id="ARBA00023015"/>
    </source>
</evidence>
<dbReference type="PANTHER" id="PTHR43280">
    <property type="entry name" value="ARAC-FAMILY TRANSCRIPTIONAL REGULATOR"/>
    <property type="match status" value="1"/>
</dbReference>
<evidence type="ECO:0000313" key="5">
    <source>
        <dbReference type="EMBL" id="MDZ8120514.1"/>
    </source>
</evidence>
<dbReference type="Pfam" id="PF12833">
    <property type="entry name" value="HTH_18"/>
    <property type="match status" value="1"/>
</dbReference>
<dbReference type="Pfam" id="PF13377">
    <property type="entry name" value="Peripla_BP_3"/>
    <property type="match status" value="1"/>
</dbReference>
<dbReference type="InterPro" id="IPR046335">
    <property type="entry name" value="LacI/GalR-like_sensor"/>
</dbReference>
<dbReference type="InterPro" id="IPR009057">
    <property type="entry name" value="Homeodomain-like_sf"/>
</dbReference>
<dbReference type="EMBL" id="JARVCO010000012">
    <property type="protein sequence ID" value="MDZ8120514.1"/>
    <property type="molecule type" value="Genomic_DNA"/>
</dbReference>
<keyword evidence="2" id="KW-0238">DNA-binding</keyword>
<protein>
    <submittedName>
        <fullName evidence="5">Helix-turn-helix domain-containing protein</fullName>
    </submittedName>
</protein>
<gene>
    <name evidence="5" type="ORF">P9H32_17945</name>
</gene>
<reference evidence="5 6" key="1">
    <citation type="journal article" date="2024" name="Appl. Environ. Microbiol.">
        <title>Pontiella agarivorans sp. nov., a novel marine anaerobic bacterium capable of degrading macroalgal polysaccharides and fixing nitrogen.</title>
        <authorList>
            <person name="Liu N."/>
            <person name="Kivenson V."/>
            <person name="Peng X."/>
            <person name="Cui Z."/>
            <person name="Lankiewicz T.S."/>
            <person name="Gosselin K.M."/>
            <person name="English C.J."/>
            <person name="Blair E.M."/>
            <person name="O'Malley M.A."/>
            <person name="Valentine D.L."/>
        </authorList>
    </citation>
    <scope>NUCLEOTIDE SEQUENCE [LARGE SCALE GENOMIC DNA]</scope>
    <source>
        <strain evidence="5 6">NLcol2</strain>
    </source>
</reference>
<dbReference type="Proteomes" id="UP001290861">
    <property type="component" value="Unassembled WGS sequence"/>
</dbReference>
<evidence type="ECO:0000313" key="6">
    <source>
        <dbReference type="Proteomes" id="UP001290861"/>
    </source>
</evidence>
<dbReference type="Gene3D" id="3.40.50.2300">
    <property type="match status" value="2"/>
</dbReference>
<evidence type="ECO:0000259" key="4">
    <source>
        <dbReference type="PROSITE" id="PS01124"/>
    </source>
</evidence>
<dbReference type="InterPro" id="IPR028082">
    <property type="entry name" value="Peripla_BP_I"/>
</dbReference>
<keyword evidence="6" id="KW-1185">Reference proteome</keyword>
<dbReference type="PROSITE" id="PS01124">
    <property type="entry name" value="HTH_ARAC_FAMILY_2"/>
    <property type="match status" value="1"/>
</dbReference>
<feature type="domain" description="HTH araC/xylS-type" evidence="4">
    <location>
        <begin position="269"/>
        <end position="367"/>
    </location>
</feature>
<dbReference type="PROSITE" id="PS00041">
    <property type="entry name" value="HTH_ARAC_FAMILY_1"/>
    <property type="match status" value="1"/>
</dbReference>